<feature type="compositionally biased region" description="Low complexity" evidence="1">
    <location>
        <begin position="38"/>
        <end position="51"/>
    </location>
</feature>
<proteinExistence type="predicted"/>
<gene>
    <name evidence="2" type="ORF">I553_10002</name>
</gene>
<dbReference type="AlphaFoldDB" id="X7YRB2"/>
<reference evidence="2" key="1">
    <citation type="submission" date="2014-01" db="EMBL/GenBank/DDBJ databases">
        <authorList>
            <person name="Brown-Elliot B."/>
            <person name="Wallace R."/>
            <person name="Lenaerts A."/>
            <person name="Ordway D."/>
            <person name="DeGroote M.A."/>
            <person name="Parker T."/>
            <person name="Sizemore C."/>
            <person name="Tallon L.J."/>
            <person name="Sadzewicz L.K."/>
            <person name="Sengamalay N."/>
            <person name="Fraser C.M."/>
            <person name="Hine E."/>
            <person name="Shefchek K.A."/>
            <person name="Das S.P."/>
            <person name="Tettelin H."/>
        </authorList>
    </citation>
    <scope>NUCLEOTIDE SEQUENCE [LARGE SCALE GENOMIC DNA]</scope>
    <source>
        <strain evidence="2">4042</strain>
    </source>
</reference>
<dbReference type="EMBL" id="JAOB01000090">
    <property type="protein sequence ID" value="EUA08945.1"/>
    <property type="molecule type" value="Genomic_DNA"/>
</dbReference>
<evidence type="ECO:0000256" key="1">
    <source>
        <dbReference type="SAM" id="MobiDB-lite"/>
    </source>
</evidence>
<protein>
    <submittedName>
        <fullName evidence="2">Uncharacterized protein</fullName>
    </submittedName>
</protein>
<accession>X7YRB2</accession>
<feature type="region of interest" description="Disordered" evidence="1">
    <location>
        <begin position="38"/>
        <end position="66"/>
    </location>
</feature>
<comment type="caution">
    <text evidence="2">The sequence shown here is derived from an EMBL/GenBank/DDBJ whole genome shotgun (WGS) entry which is preliminary data.</text>
</comment>
<organism evidence="2">
    <name type="scientific">Mycobacterium xenopi 4042</name>
    <dbReference type="NCBI Taxonomy" id="1299334"/>
    <lineage>
        <taxon>Bacteria</taxon>
        <taxon>Bacillati</taxon>
        <taxon>Actinomycetota</taxon>
        <taxon>Actinomycetes</taxon>
        <taxon>Mycobacteriales</taxon>
        <taxon>Mycobacteriaceae</taxon>
        <taxon>Mycobacterium</taxon>
    </lineage>
</organism>
<dbReference type="PATRIC" id="fig|1299334.3.peg.9490"/>
<evidence type="ECO:0000313" key="2">
    <source>
        <dbReference type="EMBL" id="EUA08945.1"/>
    </source>
</evidence>
<name>X7YRB2_MYCXE</name>
<sequence length="66" mass="7128">MTTTPEVRKLDEPLTQQEAIAALGRYGYGWADSDIAGASAGAGSPRKWSATSRRRRTSRGGCWRTG</sequence>